<sequence>MRNFNRCATADNSKWDCERLLANVERVRCHIAVSELCGICGGGQEDVEHVLHSCIATKGVWMRALSSETRETFFSLTFYDWLCTNLFDASFMPKDGVDAPIYDSVLATLETLVPAAV</sequence>
<evidence type="ECO:0008006" key="3">
    <source>
        <dbReference type="Google" id="ProtNLM"/>
    </source>
</evidence>
<organism evidence="1 2">
    <name type="scientific">Hibiscus sabdariffa</name>
    <name type="common">roselle</name>
    <dbReference type="NCBI Taxonomy" id="183260"/>
    <lineage>
        <taxon>Eukaryota</taxon>
        <taxon>Viridiplantae</taxon>
        <taxon>Streptophyta</taxon>
        <taxon>Embryophyta</taxon>
        <taxon>Tracheophyta</taxon>
        <taxon>Spermatophyta</taxon>
        <taxon>Magnoliopsida</taxon>
        <taxon>eudicotyledons</taxon>
        <taxon>Gunneridae</taxon>
        <taxon>Pentapetalae</taxon>
        <taxon>rosids</taxon>
        <taxon>malvids</taxon>
        <taxon>Malvales</taxon>
        <taxon>Malvaceae</taxon>
        <taxon>Malvoideae</taxon>
        <taxon>Hibiscus</taxon>
    </lineage>
</organism>
<gene>
    <name evidence="1" type="ORF">V6N11_009837</name>
</gene>
<proteinExistence type="predicted"/>
<accession>A0ABR1ZGU2</accession>
<dbReference type="EMBL" id="JBBPBN010001142">
    <property type="protein sequence ID" value="KAK8479693.1"/>
    <property type="molecule type" value="Genomic_DNA"/>
</dbReference>
<dbReference type="Proteomes" id="UP001396334">
    <property type="component" value="Unassembled WGS sequence"/>
</dbReference>
<evidence type="ECO:0000313" key="2">
    <source>
        <dbReference type="Proteomes" id="UP001396334"/>
    </source>
</evidence>
<reference evidence="1 2" key="1">
    <citation type="journal article" date="2024" name="G3 (Bethesda)">
        <title>Genome assembly of Hibiscus sabdariffa L. provides insights into metabolisms of medicinal natural products.</title>
        <authorList>
            <person name="Kim T."/>
        </authorList>
    </citation>
    <scope>NUCLEOTIDE SEQUENCE [LARGE SCALE GENOMIC DNA]</scope>
    <source>
        <strain evidence="1">TK-2024</strain>
        <tissue evidence="1">Old leaves</tissue>
    </source>
</reference>
<comment type="caution">
    <text evidence="1">The sequence shown here is derived from an EMBL/GenBank/DDBJ whole genome shotgun (WGS) entry which is preliminary data.</text>
</comment>
<protein>
    <recommendedName>
        <fullName evidence="3">Reverse transcriptase zinc-binding domain-containing protein</fullName>
    </recommendedName>
</protein>
<keyword evidence="2" id="KW-1185">Reference proteome</keyword>
<evidence type="ECO:0000313" key="1">
    <source>
        <dbReference type="EMBL" id="KAK8479693.1"/>
    </source>
</evidence>
<name>A0ABR1ZGU2_9ROSI</name>